<sequence>MKRIHSNSELHQKRRGIAILWLIIWGSFFLTFFCVVLEISTLWQAQVEVQNSLDAAALAAVKEWGASGSGSTEVPREAGVAYAAANPILGSSMMLMTNYDPSDPMNNPNQNLNCTGNFIFGALTTPTPPFTFDAGESAATSVGTVFMEIVKNNSGNAVGVRDIGVFFDDGGANLSIRSIEFTIPILGNSNPQQPYFNATLGSEPALSTAFEGPDALNRNNPTGFDFRGLDVDPNLMTGNWYCDPTAPPFTLMGMNTNPDGDICFEMDDQVPFGTNRYRTLIVNFTDGAFVSTMDPATTDFFRFGVSMNQLNNPALPPANNDGESWNLAPVSVTVTFFNSLSMTTSTATTSFVDDGDPSNGRSIATLSSIGGIPAVRAQATVPVQGFCSSMFGISFLDVTAKSTAYFDSATGRPALVHVENEICP</sequence>
<evidence type="ECO:0000313" key="3">
    <source>
        <dbReference type="EMBL" id="QDV49476.1"/>
    </source>
</evidence>
<name>A0A518I8P2_9PLAN</name>
<protein>
    <recommendedName>
        <fullName evidence="2">Putative Flp pilus-assembly TadG-like N-terminal domain-containing protein</fullName>
    </recommendedName>
</protein>
<keyword evidence="1" id="KW-1133">Transmembrane helix</keyword>
<evidence type="ECO:0000313" key="4">
    <source>
        <dbReference type="Proteomes" id="UP000318313"/>
    </source>
</evidence>
<evidence type="ECO:0000256" key="1">
    <source>
        <dbReference type="SAM" id="Phobius"/>
    </source>
</evidence>
<proteinExistence type="predicted"/>
<reference evidence="3 4" key="1">
    <citation type="submission" date="2019-03" db="EMBL/GenBank/DDBJ databases">
        <title>Deep-cultivation of Planctomycetes and their phenomic and genomic characterization uncovers novel biology.</title>
        <authorList>
            <person name="Wiegand S."/>
            <person name="Jogler M."/>
            <person name="Boedeker C."/>
            <person name="Pinto D."/>
            <person name="Vollmers J."/>
            <person name="Rivas-Marin E."/>
            <person name="Kohn T."/>
            <person name="Peeters S.H."/>
            <person name="Heuer A."/>
            <person name="Rast P."/>
            <person name="Oberbeckmann S."/>
            <person name="Bunk B."/>
            <person name="Jeske O."/>
            <person name="Meyerdierks A."/>
            <person name="Storesund J.E."/>
            <person name="Kallscheuer N."/>
            <person name="Luecker S."/>
            <person name="Lage O.M."/>
            <person name="Pohl T."/>
            <person name="Merkel B.J."/>
            <person name="Hornburger P."/>
            <person name="Mueller R.-W."/>
            <person name="Bruemmer F."/>
            <person name="Labrenz M."/>
            <person name="Spormann A.M."/>
            <person name="Op den Camp H."/>
            <person name="Overmann J."/>
            <person name="Amann R."/>
            <person name="Jetten M.S.M."/>
            <person name="Mascher T."/>
            <person name="Medema M.H."/>
            <person name="Devos D.P."/>
            <person name="Kaster A.-K."/>
            <person name="Ovreas L."/>
            <person name="Rohde M."/>
            <person name="Galperin M.Y."/>
            <person name="Jogler C."/>
        </authorList>
    </citation>
    <scope>NUCLEOTIDE SEQUENCE [LARGE SCALE GENOMIC DNA]</scope>
    <source>
        <strain evidence="3 4">Enr17</strain>
    </source>
</reference>
<dbReference type="AlphaFoldDB" id="A0A518I8P2"/>
<dbReference type="Pfam" id="PF13400">
    <property type="entry name" value="Tad"/>
    <property type="match status" value="1"/>
</dbReference>
<keyword evidence="4" id="KW-1185">Reference proteome</keyword>
<dbReference type="Proteomes" id="UP000318313">
    <property type="component" value="Chromosome"/>
</dbReference>
<feature type="domain" description="Putative Flp pilus-assembly TadG-like N-terminal" evidence="2">
    <location>
        <begin position="17"/>
        <end position="61"/>
    </location>
</feature>
<dbReference type="KEGG" id="gfm:Enr17x_14940"/>
<dbReference type="OrthoDB" id="265634at2"/>
<accession>A0A518I8P2</accession>
<dbReference type="RefSeq" id="WP_145307272.1">
    <property type="nucleotide sequence ID" value="NZ_CP037452.1"/>
</dbReference>
<feature type="transmembrane region" description="Helical" evidence="1">
    <location>
        <begin position="20"/>
        <end position="43"/>
    </location>
</feature>
<gene>
    <name evidence="3" type="ORF">Enr17x_14940</name>
</gene>
<organism evidence="3 4">
    <name type="scientific">Gimesia fumaroli</name>
    <dbReference type="NCBI Taxonomy" id="2527976"/>
    <lineage>
        <taxon>Bacteria</taxon>
        <taxon>Pseudomonadati</taxon>
        <taxon>Planctomycetota</taxon>
        <taxon>Planctomycetia</taxon>
        <taxon>Planctomycetales</taxon>
        <taxon>Planctomycetaceae</taxon>
        <taxon>Gimesia</taxon>
    </lineage>
</organism>
<dbReference type="EMBL" id="CP037452">
    <property type="protein sequence ID" value="QDV49476.1"/>
    <property type="molecule type" value="Genomic_DNA"/>
</dbReference>
<keyword evidence="1" id="KW-0812">Transmembrane</keyword>
<dbReference type="InterPro" id="IPR028087">
    <property type="entry name" value="Tad_N"/>
</dbReference>
<keyword evidence="1" id="KW-0472">Membrane</keyword>
<evidence type="ECO:0000259" key="2">
    <source>
        <dbReference type="Pfam" id="PF13400"/>
    </source>
</evidence>